<evidence type="ECO:0000313" key="1">
    <source>
        <dbReference type="EMBL" id="KAF2295131.1"/>
    </source>
</evidence>
<sequence>METEHHRLLEPQITEIPKSDNEKYSSQTCVSLRSYLRVSGLNIFMGDFTEIQQSQVLALKPIAVELSFFRECVHSFSTTTISFSTAVCGRATGITFISYMDELQGFFQVVADLFLAVSYVFDGLHITGYVPLQDFMRQNKAFSDPDNDETTAEGAPLIYNSTLFSINGLGCPRDRMSSSSGNSPLGGNASYSVENSHLVTDSETLNSQSPTFENLGFSSFISAPMSSHWFS</sequence>
<proteinExistence type="predicted"/>
<evidence type="ECO:0000313" key="2">
    <source>
        <dbReference type="Proteomes" id="UP000467840"/>
    </source>
</evidence>
<dbReference type="AlphaFoldDB" id="A0A6A6L1G1"/>
<dbReference type="Proteomes" id="UP000467840">
    <property type="component" value="Chromosome 7"/>
</dbReference>
<name>A0A6A6L1G1_HEVBR</name>
<gene>
    <name evidence="1" type="ORF">GH714_031629</name>
</gene>
<reference evidence="1 2" key="1">
    <citation type="journal article" date="2020" name="Mol. Plant">
        <title>The Chromosome-Based Rubber Tree Genome Provides New Insights into Spurge Genome Evolution and Rubber Biosynthesis.</title>
        <authorList>
            <person name="Liu J."/>
            <person name="Shi C."/>
            <person name="Shi C.C."/>
            <person name="Li W."/>
            <person name="Zhang Q.J."/>
            <person name="Zhang Y."/>
            <person name="Li K."/>
            <person name="Lu H.F."/>
            <person name="Shi C."/>
            <person name="Zhu S.T."/>
            <person name="Xiao Z.Y."/>
            <person name="Nan H."/>
            <person name="Yue Y."/>
            <person name="Zhu X.G."/>
            <person name="Wu Y."/>
            <person name="Hong X.N."/>
            <person name="Fan G.Y."/>
            <person name="Tong Y."/>
            <person name="Zhang D."/>
            <person name="Mao C.L."/>
            <person name="Liu Y.L."/>
            <person name="Hao S.J."/>
            <person name="Liu W.Q."/>
            <person name="Lv M.Q."/>
            <person name="Zhang H.B."/>
            <person name="Liu Y."/>
            <person name="Hu-Tang G.R."/>
            <person name="Wang J.P."/>
            <person name="Wang J.H."/>
            <person name="Sun Y.H."/>
            <person name="Ni S.B."/>
            <person name="Chen W.B."/>
            <person name="Zhang X.C."/>
            <person name="Jiao Y.N."/>
            <person name="Eichler E.E."/>
            <person name="Li G.H."/>
            <person name="Liu X."/>
            <person name="Gao L.Z."/>
        </authorList>
    </citation>
    <scope>NUCLEOTIDE SEQUENCE [LARGE SCALE GENOMIC DNA]</scope>
    <source>
        <strain evidence="2">cv. GT1</strain>
        <tissue evidence="1">Leaf</tissue>
    </source>
</reference>
<keyword evidence="2" id="KW-1185">Reference proteome</keyword>
<comment type="caution">
    <text evidence="1">The sequence shown here is derived from an EMBL/GenBank/DDBJ whole genome shotgun (WGS) entry which is preliminary data.</text>
</comment>
<accession>A0A6A6L1G1</accession>
<organism evidence="1 2">
    <name type="scientific">Hevea brasiliensis</name>
    <name type="common">Para rubber tree</name>
    <name type="synonym">Siphonia brasiliensis</name>
    <dbReference type="NCBI Taxonomy" id="3981"/>
    <lineage>
        <taxon>Eukaryota</taxon>
        <taxon>Viridiplantae</taxon>
        <taxon>Streptophyta</taxon>
        <taxon>Embryophyta</taxon>
        <taxon>Tracheophyta</taxon>
        <taxon>Spermatophyta</taxon>
        <taxon>Magnoliopsida</taxon>
        <taxon>eudicotyledons</taxon>
        <taxon>Gunneridae</taxon>
        <taxon>Pentapetalae</taxon>
        <taxon>rosids</taxon>
        <taxon>fabids</taxon>
        <taxon>Malpighiales</taxon>
        <taxon>Euphorbiaceae</taxon>
        <taxon>Crotonoideae</taxon>
        <taxon>Micrandreae</taxon>
        <taxon>Hevea</taxon>
    </lineage>
</organism>
<protein>
    <submittedName>
        <fullName evidence="1">Uncharacterized protein</fullName>
    </submittedName>
</protein>
<dbReference type="EMBL" id="JAAGAX010000013">
    <property type="protein sequence ID" value="KAF2295131.1"/>
    <property type="molecule type" value="Genomic_DNA"/>
</dbReference>